<feature type="region of interest" description="Disordered" evidence="5">
    <location>
        <begin position="436"/>
        <end position="505"/>
    </location>
</feature>
<keyword evidence="2 4" id="KW-0238">DNA-binding</keyword>
<feature type="region of interest" description="Disordered" evidence="5">
    <location>
        <begin position="1"/>
        <end position="117"/>
    </location>
</feature>
<dbReference type="CDD" id="cd21995">
    <property type="entry name" value="HMG-box_TOX-like"/>
    <property type="match status" value="1"/>
</dbReference>
<dbReference type="GO" id="GO:0006357">
    <property type="term" value="P:regulation of transcription by RNA polymerase II"/>
    <property type="evidence" value="ECO:0000318"/>
    <property type="project" value="GO_Central"/>
</dbReference>
<dbReference type="OMA" id="CRIQKYR"/>
<feature type="compositionally biased region" description="Low complexity" evidence="5">
    <location>
        <begin position="203"/>
        <end position="232"/>
    </location>
</feature>
<accession>A0A7M7N6V1</accession>
<feature type="compositionally biased region" description="Basic residues" evidence="5">
    <location>
        <begin position="344"/>
        <end position="355"/>
    </location>
</feature>
<evidence type="ECO:0000313" key="7">
    <source>
        <dbReference type="EnsemblMetazoa" id="XP_030830912"/>
    </source>
</evidence>
<dbReference type="PRINTS" id="PR00886">
    <property type="entry name" value="HIGHMOBLTY12"/>
</dbReference>
<feature type="compositionally biased region" description="Low complexity" evidence="5">
    <location>
        <begin position="277"/>
        <end position="286"/>
    </location>
</feature>
<organism evidence="7 8">
    <name type="scientific">Strongylocentrotus purpuratus</name>
    <name type="common">Purple sea urchin</name>
    <dbReference type="NCBI Taxonomy" id="7668"/>
    <lineage>
        <taxon>Eukaryota</taxon>
        <taxon>Metazoa</taxon>
        <taxon>Echinodermata</taxon>
        <taxon>Eleutherozoa</taxon>
        <taxon>Echinozoa</taxon>
        <taxon>Echinoidea</taxon>
        <taxon>Euechinoidea</taxon>
        <taxon>Echinacea</taxon>
        <taxon>Camarodonta</taxon>
        <taxon>Echinidea</taxon>
        <taxon>Strongylocentrotidae</taxon>
        <taxon>Strongylocentrotus</taxon>
    </lineage>
</organism>
<reference evidence="8" key="1">
    <citation type="submission" date="2015-02" db="EMBL/GenBank/DDBJ databases">
        <title>Genome sequencing for Strongylocentrotus purpuratus.</title>
        <authorList>
            <person name="Murali S."/>
            <person name="Liu Y."/>
            <person name="Vee V."/>
            <person name="English A."/>
            <person name="Wang M."/>
            <person name="Skinner E."/>
            <person name="Han Y."/>
            <person name="Muzny D.M."/>
            <person name="Worley K.C."/>
            <person name="Gibbs R.A."/>
        </authorList>
    </citation>
    <scope>NUCLEOTIDE SEQUENCE</scope>
</reference>
<dbReference type="FunCoup" id="A0A7M7N6V1">
    <property type="interactions" value="354"/>
</dbReference>
<proteinExistence type="predicted"/>
<dbReference type="InParanoid" id="A0A7M7N6V1"/>
<dbReference type="OrthoDB" id="10027956at2759"/>
<dbReference type="Proteomes" id="UP000007110">
    <property type="component" value="Unassembled WGS sequence"/>
</dbReference>
<comment type="subcellular location">
    <subcellularLocation>
        <location evidence="1">Nucleus</location>
    </subcellularLocation>
</comment>
<dbReference type="GeneID" id="578473"/>
<dbReference type="InterPro" id="IPR009071">
    <property type="entry name" value="HMG_box_dom"/>
</dbReference>
<keyword evidence="3 4" id="KW-0539">Nucleus</keyword>
<feature type="domain" description="HMG box" evidence="6">
    <location>
        <begin position="360"/>
        <end position="428"/>
    </location>
</feature>
<evidence type="ECO:0000313" key="8">
    <source>
        <dbReference type="Proteomes" id="UP000007110"/>
    </source>
</evidence>
<dbReference type="PROSITE" id="PS50118">
    <property type="entry name" value="HMG_BOX_2"/>
    <property type="match status" value="1"/>
</dbReference>
<dbReference type="PANTHER" id="PTHR45781">
    <property type="entry name" value="AGAP000281-PA"/>
    <property type="match status" value="1"/>
</dbReference>
<name>A0A7M7N6V1_STRPU</name>
<dbReference type="InterPro" id="IPR051365">
    <property type="entry name" value="TOX_HMG-box_domain"/>
</dbReference>
<feature type="region of interest" description="Disordered" evidence="5">
    <location>
        <begin position="196"/>
        <end position="364"/>
    </location>
</feature>
<protein>
    <recommendedName>
        <fullName evidence="6">HMG box domain-containing protein</fullName>
    </recommendedName>
</protein>
<dbReference type="Pfam" id="PF00505">
    <property type="entry name" value="HMG_box"/>
    <property type="match status" value="1"/>
</dbReference>
<dbReference type="AlphaFoldDB" id="A0A7M7N6V1"/>
<dbReference type="RefSeq" id="XP_030830912.1">
    <property type="nucleotide sequence ID" value="XM_030975052.1"/>
</dbReference>
<dbReference type="SMART" id="SM00398">
    <property type="entry name" value="HMG"/>
    <property type="match status" value="1"/>
</dbReference>
<dbReference type="GO" id="GO:0031490">
    <property type="term" value="F:chromatin DNA binding"/>
    <property type="evidence" value="ECO:0000318"/>
    <property type="project" value="GO_Central"/>
</dbReference>
<dbReference type="EnsemblMetazoa" id="XM_030975052">
    <property type="protein sequence ID" value="XP_030830912"/>
    <property type="gene ID" value="LOC578473"/>
</dbReference>
<evidence type="ECO:0000259" key="6">
    <source>
        <dbReference type="PROSITE" id="PS50118"/>
    </source>
</evidence>
<feature type="DNA-binding region" description="HMG box" evidence="4">
    <location>
        <begin position="360"/>
        <end position="428"/>
    </location>
</feature>
<dbReference type="PANTHER" id="PTHR45781:SF1">
    <property type="entry name" value="HMG BOX DOMAIN-CONTAINING PROTEIN"/>
    <property type="match status" value="1"/>
</dbReference>
<dbReference type="KEGG" id="spu:578473"/>
<sequence length="591" mass="62838">MSETFHTPSFGEDFEILPITPPRMPGEGGTPGMNPASAVGYPEHTAGGAGGGGGGGAGEPTFHTAGSPQQMSSLASPLNPQQATNVPSPRTSTNSPVLSQSQSPALSHTMSPAGTYTTSLSNVTPSYSSQSSPVFSDQLSHMTESLPVSTSGQAPINPQFPPQMFDVPPITDAACSMGHFNSGMDPTAMVASLGSSMSGATTHMSSSYHMSHPQQQAQHHPHPQQQQQQQQLHHPHHPQQAHHPQDSSNFFHHGHTEMGPPHPPGPQHLSTINHSQLGLGLHHGGLPPMSQQHHAQLMAGQTGSPPHMVAGRAGHLESSEDSDDNTPLAQFAAQAKRPEVVKETKKKPPKRKRKKDPNEPNKPVSAYALFFRDTQAAIKGQNPNASFGEVSKIVASMWDSLDAEQKAAYKQRTETAKKEYLKKLAAYRASLVSKAAVDQMDPEEQSPSKQQRLSGPVSVSPPHGANIAGAVGQLHPNVAPRVIAPKPPLSNAPGGGSMTTAASPYGQPAAMVQPMQNVQRVVKPMSPTTVVSDTRQVLCTRSGCNRLPIESPDWDNEYCSSQCVVDHCRDVFTGWVVTNNVSCGMVPHTVK</sequence>
<evidence type="ECO:0000256" key="4">
    <source>
        <dbReference type="PROSITE-ProRule" id="PRU00267"/>
    </source>
</evidence>
<dbReference type="InterPro" id="IPR036910">
    <property type="entry name" value="HMG_box_dom_sf"/>
</dbReference>
<evidence type="ECO:0000256" key="5">
    <source>
        <dbReference type="SAM" id="MobiDB-lite"/>
    </source>
</evidence>
<evidence type="ECO:0000256" key="3">
    <source>
        <dbReference type="ARBA" id="ARBA00023242"/>
    </source>
</evidence>
<dbReference type="GO" id="GO:0005634">
    <property type="term" value="C:nucleus"/>
    <property type="evidence" value="ECO:0000318"/>
    <property type="project" value="GO_Central"/>
</dbReference>
<feature type="compositionally biased region" description="Polar residues" evidence="5">
    <location>
        <begin position="64"/>
        <end position="117"/>
    </location>
</feature>
<dbReference type="Gene3D" id="1.10.30.10">
    <property type="entry name" value="High mobility group box domain"/>
    <property type="match status" value="1"/>
</dbReference>
<dbReference type="FunFam" id="1.10.30.10:FF:000005">
    <property type="entry name" value="TOX high mobility group box family member 3"/>
    <property type="match status" value="1"/>
</dbReference>
<evidence type="ECO:0000256" key="1">
    <source>
        <dbReference type="ARBA" id="ARBA00004123"/>
    </source>
</evidence>
<reference evidence="7" key="2">
    <citation type="submission" date="2021-01" db="UniProtKB">
        <authorList>
            <consortium name="EnsemblMetazoa"/>
        </authorList>
    </citation>
    <scope>IDENTIFICATION</scope>
</reference>
<evidence type="ECO:0000256" key="2">
    <source>
        <dbReference type="ARBA" id="ARBA00023125"/>
    </source>
</evidence>
<feature type="compositionally biased region" description="Polar residues" evidence="5">
    <location>
        <begin position="289"/>
        <end position="304"/>
    </location>
</feature>
<feature type="compositionally biased region" description="Gly residues" evidence="5">
    <location>
        <begin position="47"/>
        <end position="58"/>
    </location>
</feature>
<dbReference type="SUPFAM" id="SSF47095">
    <property type="entry name" value="HMG-box"/>
    <property type="match status" value="1"/>
</dbReference>
<keyword evidence="8" id="KW-1185">Reference proteome</keyword>